<sequence length="246" mass="26688">MPSGSPQLVSIKNPPILSPENERNLLSGFLRHLPHSSKSTIKLSMPQVKPAPILSLPSNHSHTESWGTPHLLLGQPEPIVPVEVTTPSNNPITPIHSAPIEAPAHAPFPSTPPSATHRSAPMFIPSIHPRTRPETLAHKMAWGWVDTIIHFLKINRDRAQQPPTAVQQAFRSMLATVAELDEQKNLISFDVISSTGLYTVVKALANAGVRAQKARPSEQAAGVVACWERRFPGRLSDAEGGMEVDG</sequence>
<dbReference type="Proteomes" id="UP000313359">
    <property type="component" value="Unassembled WGS sequence"/>
</dbReference>
<protein>
    <submittedName>
        <fullName evidence="1">Uncharacterized protein</fullName>
    </submittedName>
</protein>
<dbReference type="OrthoDB" id="2756380at2759"/>
<reference evidence="1" key="1">
    <citation type="journal article" date="2018" name="Genome Biol. Evol.">
        <title>Genomics and development of Lentinus tigrinus, a white-rot wood-decaying mushroom with dimorphic fruiting bodies.</title>
        <authorList>
            <person name="Wu B."/>
            <person name="Xu Z."/>
            <person name="Knudson A."/>
            <person name="Carlson A."/>
            <person name="Chen N."/>
            <person name="Kovaka S."/>
            <person name="LaButti K."/>
            <person name="Lipzen A."/>
            <person name="Pennachio C."/>
            <person name="Riley R."/>
            <person name="Schakwitz W."/>
            <person name="Umezawa K."/>
            <person name="Ohm R.A."/>
            <person name="Grigoriev I.V."/>
            <person name="Nagy L.G."/>
            <person name="Gibbons J."/>
            <person name="Hibbett D."/>
        </authorList>
    </citation>
    <scope>NUCLEOTIDE SEQUENCE [LARGE SCALE GENOMIC DNA]</scope>
    <source>
        <strain evidence="1">ALCF2SS1-6</strain>
    </source>
</reference>
<name>A0A5C2SDH1_9APHY</name>
<evidence type="ECO:0000313" key="1">
    <source>
        <dbReference type="EMBL" id="RPD61842.1"/>
    </source>
</evidence>
<accession>A0A5C2SDH1</accession>
<gene>
    <name evidence="1" type="ORF">L227DRAFT_652028</name>
</gene>
<dbReference type="EMBL" id="ML122260">
    <property type="protein sequence ID" value="RPD61842.1"/>
    <property type="molecule type" value="Genomic_DNA"/>
</dbReference>
<organism evidence="1 2">
    <name type="scientific">Lentinus tigrinus ALCF2SS1-6</name>
    <dbReference type="NCBI Taxonomy" id="1328759"/>
    <lineage>
        <taxon>Eukaryota</taxon>
        <taxon>Fungi</taxon>
        <taxon>Dikarya</taxon>
        <taxon>Basidiomycota</taxon>
        <taxon>Agaricomycotina</taxon>
        <taxon>Agaricomycetes</taxon>
        <taxon>Polyporales</taxon>
        <taxon>Polyporaceae</taxon>
        <taxon>Lentinus</taxon>
    </lineage>
</organism>
<dbReference type="AlphaFoldDB" id="A0A5C2SDH1"/>
<keyword evidence="2" id="KW-1185">Reference proteome</keyword>
<proteinExistence type="predicted"/>
<evidence type="ECO:0000313" key="2">
    <source>
        <dbReference type="Proteomes" id="UP000313359"/>
    </source>
</evidence>